<dbReference type="EMBL" id="REGN01007692">
    <property type="protein sequence ID" value="RNA05506.1"/>
    <property type="molecule type" value="Genomic_DNA"/>
</dbReference>
<evidence type="ECO:0000313" key="2">
    <source>
        <dbReference type="EMBL" id="RNA05506.1"/>
    </source>
</evidence>
<evidence type="ECO:0000313" key="3">
    <source>
        <dbReference type="Proteomes" id="UP000276133"/>
    </source>
</evidence>
<dbReference type="Proteomes" id="UP000276133">
    <property type="component" value="Unassembled WGS sequence"/>
</dbReference>
<accession>A0A3M7Q229</accession>
<proteinExistence type="predicted"/>
<feature type="transmembrane region" description="Helical" evidence="1">
    <location>
        <begin position="15"/>
        <end position="35"/>
    </location>
</feature>
<keyword evidence="3" id="KW-1185">Reference proteome</keyword>
<organism evidence="2 3">
    <name type="scientific">Brachionus plicatilis</name>
    <name type="common">Marine rotifer</name>
    <name type="synonym">Brachionus muelleri</name>
    <dbReference type="NCBI Taxonomy" id="10195"/>
    <lineage>
        <taxon>Eukaryota</taxon>
        <taxon>Metazoa</taxon>
        <taxon>Spiralia</taxon>
        <taxon>Gnathifera</taxon>
        <taxon>Rotifera</taxon>
        <taxon>Eurotatoria</taxon>
        <taxon>Monogononta</taxon>
        <taxon>Pseudotrocha</taxon>
        <taxon>Ploima</taxon>
        <taxon>Brachionidae</taxon>
        <taxon>Brachionus</taxon>
    </lineage>
</organism>
<evidence type="ECO:0000256" key="1">
    <source>
        <dbReference type="SAM" id="Phobius"/>
    </source>
</evidence>
<name>A0A3M7Q229_BRAPC</name>
<comment type="caution">
    <text evidence="2">The sequence shown here is derived from an EMBL/GenBank/DDBJ whole genome shotgun (WGS) entry which is preliminary data.</text>
</comment>
<keyword evidence="1" id="KW-0472">Membrane</keyword>
<keyword evidence="1" id="KW-1133">Transmembrane helix</keyword>
<protein>
    <submittedName>
        <fullName evidence="2">Uncharacterized protein</fullName>
    </submittedName>
</protein>
<feature type="non-terminal residue" evidence="2">
    <location>
        <position position="121"/>
    </location>
</feature>
<dbReference type="AlphaFoldDB" id="A0A3M7Q229"/>
<sequence>MYSVFDRLEIKWPNYYVYVTISLLNFYLFELKIVANKLSKNENPRKTAAMNIDFLDFKITMIIVNEKMIQICILQLHFSNCCYDTLNLPYYVVKYGNLKNDIYRKLPIIIIFLRFFIYRNE</sequence>
<gene>
    <name evidence="2" type="ORF">BpHYR1_041191</name>
</gene>
<reference evidence="2 3" key="1">
    <citation type="journal article" date="2018" name="Sci. Rep.">
        <title>Genomic signatures of local adaptation to the degree of environmental predictability in rotifers.</title>
        <authorList>
            <person name="Franch-Gras L."/>
            <person name="Hahn C."/>
            <person name="Garcia-Roger E.M."/>
            <person name="Carmona M.J."/>
            <person name="Serra M."/>
            <person name="Gomez A."/>
        </authorList>
    </citation>
    <scope>NUCLEOTIDE SEQUENCE [LARGE SCALE GENOMIC DNA]</scope>
    <source>
        <strain evidence="2">HYR1</strain>
    </source>
</reference>
<keyword evidence="1" id="KW-0812">Transmembrane</keyword>